<name>A0A852TDL2_9BACI</name>
<reference evidence="2" key="2">
    <citation type="submission" date="2020-08" db="EMBL/GenBank/DDBJ databases">
        <title>The Agave Microbiome: Exploring the role of microbial communities in plant adaptations to desert environments.</title>
        <authorList>
            <person name="Partida-Martinez L.P."/>
        </authorList>
    </citation>
    <scope>NUCLEOTIDE SEQUENCE [LARGE SCALE GENOMIC DNA]</scope>
    <source>
        <strain evidence="2">AT2.8</strain>
    </source>
</reference>
<dbReference type="EMBL" id="JACCBX010000007">
    <property type="protein sequence ID" value="NYE06883.1"/>
    <property type="molecule type" value="Genomic_DNA"/>
</dbReference>
<sequence>MFLTKLQQEEKEAFLELAYLMATVDGKFSVFENPVIAKYQKEMDLEDYKIKGLAIDDILKVFKEERSKHIVLTEILRLVYSDGIVHENELESITLIKEHFGFDANKYANFKDWIEGIKELANYPEHE</sequence>
<evidence type="ECO:0008006" key="3">
    <source>
        <dbReference type="Google" id="ProtNLM"/>
    </source>
</evidence>
<dbReference type="InterPro" id="IPR029024">
    <property type="entry name" value="TerB-like"/>
</dbReference>
<proteinExistence type="predicted"/>
<dbReference type="Proteomes" id="UP000548423">
    <property type="component" value="Unassembled WGS sequence"/>
</dbReference>
<comment type="caution">
    <text evidence="1">The sequence shown here is derived from an EMBL/GenBank/DDBJ whole genome shotgun (WGS) entry which is preliminary data.</text>
</comment>
<evidence type="ECO:0000313" key="1">
    <source>
        <dbReference type="EMBL" id="NYE06883.1"/>
    </source>
</evidence>
<reference evidence="2" key="1">
    <citation type="submission" date="2020-07" db="EMBL/GenBank/DDBJ databases">
        <authorList>
            <person name="Partida-Martinez L."/>
            <person name="Huntemann M."/>
            <person name="Clum A."/>
            <person name="Wang J."/>
            <person name="Palaniappan K."/>
            <person name="Ritter S."/>
            <person name="Chen I.-M."/>
            <person name="Stamatis D."/>
            <person name="Reddy T."/>
            <person name="O'Malley R."/>
            <person name="Daum C."/>
            <person name="Shapiro N."/>
            <person name="Ivanova N."/>
            <person name="Kyrpides N."/>
            <person name="Woyke T."/>
        </authorList>
    </citation>
    <scope>NUCLEOTIDE SEQUENCE [LARGE SCALE GENOMIC DNA]</scope>
    <source>
        <strain evidence="2">AT2.8</strain>
    </source>
</reference>
<dbReference type="Gene3D" id="1.10.3680.10">
    <property type="entry name" value="TerB-like"/>
    <property type="match status" value="1"/>
</dbReference>
<dbReference type="AlphaFoldDB" id="A0A852TDL2"/>
<accession>A0A852TDL2</accession>
<protein>
    <recommendedName>
        <fullName evidence="3">TerB family tellurite resistance protein</fullName>
    </recommendedName>
</protein>
<organism evidence="1 2">
    <name type="scientific">Neobacillus niacini</name>
    <dbReference type="NCBI Taxonomy" id="86668"/>
    <lineage>
        <taxon>Bacteria</taxon>
        <taxon>Bacillati</taxon>
        <taxon>Bacillota</taxon>
        <taxon>Bacilli</taxon>
        <taxon>Bacillales</taxon>
        <taxon>Bacillaceae</taxon>
        <taxon>Neobacillus</taxon>
    </lineage>
</organism>
<gene>
    <name evidence="1" type="ORF">F4694_003663</name>
</gene>
<dbReference type="SUPFAM" id="SSF158682">
    <property type="entry name" value="TerB-like"/>
    <property type="match status" value="1"/>
</dbReference>
<evidence type="ECO:0000313" key="2">
    <source>
        <dbReference type="Proteomes" id="UP000548423"/>
    </source>
</evidence>